<dbReference type="Gene3D" id="3.90.530.10">
    <property type="entry name" value="XPA C-terminal domain"/>
    <property type="match status" value="1"/>
</dbReference>
<feature type="compositionally biased region" description="Basic and acidic residues" evidence="4">
    <location>
        <begin position="147"/>
        <end position="157"/>
    </location>
</feature>
<feature type="compositionally biased region" description="Basic and acidic residues" evidence="4">
    <location>
        <begin position="212"/>
        <end position="221"/>
    </location>
</feature>
<evidence type="ECO:0000256" key="2">
    <source>
        <dbReference type="ARBA" id="ARBA00022833"/>
    </source>
</evidence>
<dbReference type="NCBIfam" id="TIGR00598">
    <property type="entry name" value="rad14"/>
    <property type="match status" value="1"/>
</dbReference>
<feature type="region of interest" description="Disordered" evidence="4">
    <location>
        <begin position="95"/>
        <end position="157"/>
    </location>
</feature>
<organism evidence="6 7">
    <name type="scientific">Monosporascus cannonballus</name>
    <dbReference type="NCBI Taxonomy" id="155416"/>
    <lineage>
        <taxon>Eukaryota</taxon>
        <taxon>Fungi</taxon>
        <taxon>Dikarya</taxon>
        <taxon>Ascomycota</taxon>
        <taxon>Pezizomycotina</taxon>
        <taxon>Sordariomycetes</taxon>
        <taxon>Xylariomycetidae</taxon>
        <taxon>Xylariales</taxon>
        <taxon>Xylariales incertae sedis</taxon>
        <taxon>Monosporascus</taxon>
    </lineage>
</organism>
<sequence length="458" mass="50450">MDPPSTPRRVTRSSKAPASPPTPEVTRRITAVIQLNVINKASELTARIKKEENRLRAKALREQHEAAGRAAGNAPAVSRTPSGFIATPAIDVVPSSRKRTRDAISDDARPGRSAATTTRIADTPATLRDGRANGVSPAAQQQQADAKNGEKKMEEGAIRPARKFTKFVDYDFGKMTDTKGGFLSAEDDPWNKAMSGGPAKSGGAGAGGRQEGAPEEKPKGMTAQEWERLQLLRKLQRQKAGPFEPGLSVLKDEVERKKCRECGSLEIDFVWEDVFHCAVCNACKEKMPEKYSLLTKTECKEDYLLTDPELRDEELLPHLSRPNPHKSHWHDMMLFLRWQVEEYAFGDKKWGSAEALDAEFERREADKKKRKEAKFREKLLDLKKRTRTDAYRRQQGRLGVGGGGGGGGSGGGGKAKFGDAVGNNGRHVHEWGRVVENEDGATVKTCTSCGMEVEELTL</sequence>
<feature type="compositionally biased region" description="Gly residues" evidence="4">
    <location>
        <begin position="398"/>
        <end position="414"/>
    </location>
</feature>
<evidence type="ECO:0000313" key="7">
    <source>
        <dbReference type="Proteomes" id="UP000294003"/>
    </source>
</evidence>
<dbReference type="EMBL" id="QJNS01000019">
    <property type="protein sequence ID" value="RYO93250.1"/>
    <property type="molecule type" value="Genomic_DNA"/>
</dbReference>
<feature type="region of interest" description="Disordered" evidence="4">
    <location>
        <begin position="186"/>
        <end position="221"/>
    </location>
</feature>
<dbReference type="CDD" id="cd21077">
    <property type="entry name" value="DBD_Rad14"/>
    <property type="match status" value="1"/>
</dbReference>
<evidence type="ECO:0000256" key="4">
    <source>
        <dbReference type="SAM" id="MobiDB-lite"/>
    </source>
</evidence>
<accession>A0ABY0HH15</accession>
<dbReference type="PROSITE" id="PS00753">
    <property type="entry name" value="XPA_2"/>
    <property type="match status" value="1"/>
</dbReference>
<proteinExistence type="predicted"/>
<keyword evidence="7" id="KW-1185">Reference proteome</keyword>
<dbReference type="Proteomes" id="UP000294003">
    <property type="component" value="Unassembled WGS sequence"/>
</dbReference>
<dbReference type="InterPro" id="IPR000465">
    <property type="entry name" value="XPA/RAD14"/>
</dbReference>
<dbReference type="PANTHER" id="PTHR10142">
    <property type="entry name" value="DNA REPAIR PROTEIN COMPLEMENTING XP-A CELLS"/>
    <property type="match status" value="1"/>
</dbReference>
<evidence type="ECO:0000256" key="1">
    <source>
        <dbReference type="ARBA" id="ARBA00004123"/>
    </source>
</evidence>
<keyword evidence="2" id="KW-0862">Zinc</keyword>
<dbReference type="InterPro" id="IPR022656">
    <property type="entry name" value="XPA_C"/>
</dbReference>
<reference evidence="6 7" key="1">
    <citation type="submission" date="2018-06" db="EMBL/GenBank/DDBJ databases">
        <title>Complete Genomes of Monosporascus.</title>
        <authorList>
            <person name="Robinson A.J."/>
            <person name="Natvig D.O."/>
        </authorList>
    </citation>
    <scope>NUCLEOTIDE SEQUENCE [LARGE SCALE GENOMIC DNA]</scope>
    <source>
        <strain evidence="6 7">CBS 609.92</strain>
    </source>
</reference>
<evidence type="ECO:0000259" key="5">
    <source>
        <dbReference type="Pfam" id="PF05181"/>
    </source>
</evidence>
<dbReference type="Pfam" id="PF05181">
    <property type="entry name" value="XPA_C"/>
    <property type="match status" value="1"/>
</dbReference>
<comment type="caution">
    <text evidence="6">The sequence shown here is derived from an EMBL/GenBank/DDBJ whole genome shotgun (WGS) entry which is preliminary data.</text>
</comment>
<dbReference type="InterPro" id="IPR022658">
    <property type="entry name" value="XPA_CS"/>
</dbReference>
<feature type="region of interest" description="Disordered" evidence="4">
    <location>
        <begin position="1"/>
        <end position="27"/>
    </location>
</feature>
<comment type="subcellular location">
    <subcellularLocation>
        <location evidence="1">Nucleus</location>
    </subcellularLocation>
</comment>
<evidence type="ECO:0000313" key="6">
    <source>
        <dbReference type="EMBL" id="RYO93250.1"/>
    </source>
</evidence>
<dbReference type="PANTHER" id="PTHR10142:SF0">
    <property type="entry name" value="DNA REPAIR PROTEIN COMPLEMENTING XP-A CELLS"/>
    <property type="match status" value="1"/>
</dbReference>
<gene>
    <name evidence="6" type="ORF">DL762_001199</name>
</gene>
<feature type="domain" description="XPA C-terminal" evidence="5">
    <location>
        <begin position="290"/>
        <end position="340"/>
    </location>
</feature>
<feature type="compositionally biased region" description="Gly residues" evidence="4">
    <location>
        <begin position="199"/>
        <end position="210"/>
    </location>
</feature>
<feature type="compositionally biased region" description="Basic and acidic residues" evidence="4">
    <location>
        <begin position="101"/>
        <end position="110"/>
    </location>
</feature>
<name>A0ABY0HH15_9PEZI</name>
<dbReference type="InterPro" id="IPR037129">
    <property type="entry name" value="XPA_sf"/>
</dbReference>
<protein>
    <recommendedName>
        <fullName evidence="5">XPA C-terminal domain-containing protein</fullName>
    </recommendedName>
</protein>
<feature type="region of interest" description="Disordered" evidence="4">
    <location>
        <begin position="395"/>
        <end position="414"/>
    </location>
</feature>
<dbReference type="InterPro" id="IPR009061">
    <property type="entry name" value="DNA-bd_dom_put_sf"/>
</dbReference>
<evidence type="ECO:0000256" key="3">
    <source>
        <dbReference type="ARBA" id="ARBA00023242"/>
    </source>
</evidence>
<feature type="region of interest" description="Disordered" evidence="4">
    <location>
        <begin position="62"/>
        <end position="82"/>
    </location>
</feature>
<keyword evidence="3" id="KW-0539">Nucleus</keyword>
<dbReference type="SUPFAM" id="SSF46955">
    <property type="entry name" value="Putative DNA-binding domain"/>
    <property type="match status" value="1"/>
</dbReference>